<keyword evidence="3" id="KW-1185">Reference proteome</keyword>
<comment type="caution">
    <text evidence="2">The sequence shown here is derived from an EMBL/GenBank/DDBJ whole genome shotgun (WGS) entry which is preliminary data.</text>
</comment>
<evidence type="ECO:0008006" key="4">
    <source>
        <dbReference type="Google" id="ProtNLM"/>
    </source>
</evidence>
<reference evidence="2 3" key="1">
    <citation type="submission" date="2024-12" db="EMBL/GenBank/DDBJ databases">
        <title>Forecasting of Potato common scab and diversities of Pathogenic streptomyces spp. in china.</title>
        <authorList>
            <person name="Handique U."/>
            <person name="Wu J."/>
        </authorList>
    </citation>
    <scope>NUCLEOTIDE SEQUENCE [LARGE SCALE GENOMIC DNA]</scope>
    <source>
        <strain evidence="2 3">ZRIMU1585</strain>
    </source>
</reference>
<evidence type="ECO:0000256" key="1">
    <source>
        <dbReference type="SAM" id="SignalP"/>
    </source>
</evidence>
<gene>
    <name evidence="2" type="ORF">ACKI1S_31830</name>
</gene>
<organism evidence="2 3">
    <name type="scientific">Streptomyces galilaeus</name>
    <dbReference type="NCBI Taxonomy" id="33899"/>
    <lineage>
        <taxon>Bacteria</taxon>
        <taxon>Bacillati</taxon>
        <taxon>Actinomycetota</taxon>
        <taxon>Actinomycetes</taxon>
        <taxon>Kitasatosporales</taxon>
        <taxon>Streptomycetaceae</taxon>
        <taxon>Streptomyces</taxon>
    </lineage>
</organism>
<dbReference type="RefSeq" id="WP_369279344.1">
    <property type="nucleotide sequence ID" value="NZ_JBJVMW010000002.1"/>
</dbReference>
<feature type="signal peptide" evidence="1">
    <location>
        <begin position="1"/>
        <end position="32"/>
    </location>
</feature>
<dbReference type="EMBL" id="JBJVNE010000018">
    <property type="protein sequence ID" value="MFM9650730.1"/>
    <property type="molecule type" value="Genomic_DNA"/>
</dbReference>
<evidence type="ECO:0000313" key="3">
    <source>
        <dbReference type="Proteomes" id="UP001631993"/>
    </source>
</evidence>
<evidence type="ECO:0000313" key="2">
    <source>
        <dbReference type="EMBL" id="MFM9650730.1"/>
    </source>
</evidence>
<sequence length="451" mass="46527">MKVALSTRGFAGLFLALALAALILVTAGAPRAAADTSVSTIAAALRESPVYVDPAASADFSQADAHALQKKIEDADKPVFVAVLPAGYPTGNLFTDLRTATGVTGLYAIRLGDRFDARADSSVLPTAAVRNLVTSVQGENDATAQLDAFTDRALANMGGSAPASWDSSGGGGGVSTTGLITAGALVAAGGAGAYTLVRRNRRRHADEQRAALERLRVVVDEDITAYGEELDRLDFHPGEPGADDAMRGDYEHALDAYEKAKSAMADATRPEDVRPVTETLEDGRFALARLAARRAGEPLPERRPPCFFDPRHGPSVADATWMPPGGAAREVPVCAADRTRLADGRDPVVRQVDTDYGRRPYWEAGPAYGPWAGGYFGGGLLPGLLVGTMLGSLMATPTYASDYGSGYGDFGGGYEGGDVSGADFDTGSFGDFGGGGGDFGGGGGGDFGGGF</sequence>
<proteinExistence type="predicted"/>
<protein>
    <recommendedName>
        <fullName evidence="4">TPM domain-containing protein</fullName>
    </recommendedName>
</protein>
<accession>A0ABW9ISZ5</accession>
<dbReference type="Proteomes" id="UP001631993">
    <property type="component" value="Unassembled WGS sequence"/>
</dbReference>
<feature type="chain" id="PRO_5045695926" description="TPM domain-containing protein" evidence="1">
    <location>
        <begin position="33"/>
        <end position="451"/>
    </location>
</feature>
<name>A0ABW9ISZ5_STRGJ</name>
<keyword evidence="1" id="KW-0732">Signal</keyword>